<evidence type="ECO:0000259" key="1">
    <source>
        <dbReference type="Pfam" id="PF00899"/>
    </source>
</evidence>
<evidence type="ECO:0000259" key="2">
    <source>
        <dbReference type="Pfam" id="PF20590"/>
    </source>
</evidence>
<dbReference type="GO" id="GO:0016779">
    <property type="term" value="F:nucleotidyltransferase activity"/>
    <property type="evidence" value="ECO:0007669"/>
    <property type="project" value="UniProtKB-KW"/>
</dbReference>
<keyword evidence="4" id="KW-1185">Reference proteome</keyword>
<keyword evidence="3" id="KW-0808">Transferase</keyword>
<name>A0ABN2WJR8_9ACTN</name>
<comment type="caution">
    <text evidence="3">The sequence shown here is derived from an EMBL/GenBank/DDBJ whole genome shotgun (WGS) entry which is preliminary data.</text>
</comment>
<evidence type="ECO:0000313" key="3">
    <source>
        <dbReference type="EMBL" id="GAA2093571.1"/>
    </source>
</evidence>
<dbReference type="RefSeq" id="WP_231252652.1">
    <property type="nucleotide sequence ID" value="NZ_BAAAMQ010000002.1"/>
</dbReference>
<dbReference type="Proteomes" id="UP001501161">
    <property type="component" value="Unassembled WGS sequence"/>
</dbReference>
<reference evidence="3 4" key="1">
    <citation type="journal article" date="2019" name="Int. J. Syst. Evol. Microbiol.">
        <title>The Global Catalogue of Microorganisms (GCM) 10K type strain sequencing project: providing services to taxonomists for standard genome sequencing and annotation.</title>
        <authorList>
            <consortium name="The Broad Institute Genomics Platform"/>
            <consortium name="The Broad Institute Genome Sequencing Center for Infectious Disease"/>
            <person name="Wu L."/>
            <person name="Ma J."/>
        </authorList>
    </citation>
    <scope>NUCLEOTIDE SEQUENCE [LARGE SCALE GENOMIC DNA]</scope>
    <source>
        <strain evidence="3 4">JCM 13813</strain>
    </source>
</reference>
<dbReference type="Gene3D" id="3.40.50.720">
    <property type="entry name" value="NAD(P)-binding Rossmann-like Domain"/>
    <property type="match status" value="1"/>
</dbReference>
<dbReference type="NCBIfam" id="NF004805">
    <property type="entry name" value="PRK06153.1-4"/>
    <property type="match status" value="1"/>
</dbReference>
<sequence length="414" mass="44615">MSTAPLGPDADLRRLLDDGHDISVIDGHLVVKRVPYVTTDKVVAYGFLAYPVTVSGDSIVSGTDHRIWFGGSAPCNEVGNPFAFANAETLTISPDLTANFMLSSKPGPQGYPSEYEKVTAYVRMLTHPAMALDAAVTATPGAAWQQVEGDLPFRYRDTATTRAGLSVIAQVFLGQRIVIIGLGGTGAYILDQVAKTPVASILLVDGDVFDNHNAFRAPGAPTLEQLRERPAKVTYFADVYGRMHTGIDSEQTYLDDDNLNLLDDATFVFVAMDDATMKPAIATHLLERNIPFIDVGMGIEEIDSKLSGLLRMVFAGPDANVEDALARIPKPAEERDDYGRNIQVADLNALNAVLAIGRWKRHLGFYADATSEDFATYSMFTNHVTNETAAEEDNALHEIQPGSHVGTGGPVSAA</sequence>
<gene>
    <name evidence="3" type="ORF">GCM10009726_00030</name>
</gene>
<dbReference type="InterPro" id="IPR046741">
    <property type="entry name" value="DUF6791"/>
</dbReference>
<dbReference type="SUPFAM" id="SSF69572">
    <property type="entry name" value="Activating enzymes of the ubiquitin-like proteins"/>
    <property type="match status" value="1"/>
</dbReference>
<dbReference type="Pfam" id="PF00899">
    <property type="entry name" value="ThiF"/>
    <property type="match status" value="1"/>
</dbReference>
<dbReference type="InterPro" id="IPR000594">
    <property type="entry name" value="ThiF_NAD_FAD-bd"/>
</dbReference>
<feature type="domain" description="DUF6791" evidence="2">
    <location>
        <begin position="10"/>
        <end position="158"/>
    </location>
</feature>
<dbReference type="Pfam" id="PF20590">
    <property type="entry name" value="DUF6791"/>
    <property type="match status" value="1"/>
</dbReference>
<protein>
    <submittedName>
        <fullName evidence="3">ThiF family adenylyltransferase</fullName>
    </submittedName>
</protein>
<dbReference type="NCBIfam" id="NF004804">
    <property type="entry name" value="PRK06153.1-3"/>
    <property type="match status" value="1"/>
</dbReference>
<evidence type="ECO:0000313" key="4">
    <source>
        <dbReference type="Proteomes" id="UP001501161"/>
    </source>
</evidence>
<dbReference type="InterPro" id="IPR035985">
    <property type="entry name" value="Ubiquitin-activating_enz"/>
</dbReference>
<dbReference type="EMBL" id="BAAAMQ010000002">
    <property type="protein sequence ID" value="GAA2093571.1"/>
    <property type="molecule type" value="Genomic_DNA"/>
</dbReference>
<proteinExistence type="predicted"/>
<feature type="domain" description="THIF-type NAD/FAD binding fold" evidence="1">
    <location>
        <begin position="175"/>
        <end position="334"/>
    </location>
</feature>
<keyword evidence="3" id="KW-0548">Nucleotidyltransferase</keyword>
<organism evidence="3 4">
    <name type="scientific">Nocardioides furvisabuli</name>
    <dbReference type="NCBI Taxonomy" id="375542"/>
    <lineage>
        <taxon>Bacteria</taxon>
        <taxon>Bacillati</taxon>
        <taxon>Actinomycetota</taxon>
        <taxon>Actinomycetes</taxon>
        <taxon>Propionibacteriales</taxon>
        <taxon>Nocardioidaceae</taxon>
        <taxon>Nocardioides</taxon>
    </lineage>
</organism>
<accession>A0ABN2WJR8</accession>
<dbReference type="CDD" id="cd01483">
    <property type="entry name" value="E1_enzyme_family"/>
    <property type="match status" value="1"/>
</dbReference>